<gene>
    <name evidence="1" type="ORF">N7449_001943</name>
</gene>
<keyword evidence="2" id="KW-1185">Reference proteome</keyword>
<reference evidence="1" key="2">
    <citation type="journal article" date="2023" name="IMA Fungus">
        <title>Comparative genomic study of the Penicillium genus elucidates a diverse pangenome and 15 lateral gene transfer events.</title>
        <authorList>
            <person name="Petersen C."/>
            <person name="Sorensen T."/>
            <person name="Nielsen M.R."/>
            <person name="Sondergaard T.E."/>
            <person name="Sorensen J.L."/>
            <person name="Fitzpatrick D.A."/>
            <person name="Frisvad J.C."/>
            <person name="Nielsen K.L."/>
        </authorList>
    </citation>
    <scope>NUCLEOTIDE SEQUENCE</scope>
    <source>
        <strain evidence="1">IBT 20477</strain>
    </source>
</reference>
<dbReference type="Proteomes" id="UP001150942">
    <property type="component" value="Unassembled WGS sequence"/>
</dbReference>
<reference evidence="1" key="1">
    <citation type="submission" date="2022-11" db="EMBL/GenBank/DDBJ databases">
        <authorList>
            <person name="Petersen C."/>
        </authorList>
    </citation>
    <scope>NUCLEOTIDE SEQUENCE</scope>
    <source>
        <strain evidence="1">IBT 20477</strain>
    </source>
</reference>
<sequence length="63" mass="7129">MIVNYQVQARYCGSKTSHSRTQAPICRVGSHPEVCALGWDGISEACRSGRQITFDRNKQEHTY</sequence>
<name>A0A9W9TA13_9EURO</name>
<proteinExistence type="predicted"/>
<evidence type="ECO:0000313" key="1">
    <source>
        <dbReference type="EMBL" id="KAJ5214774.1"/>
    </source>
</evidence>
<dbReference type="EMBL" id="JAPQKQ010000001">
    <property type="protein sequence ID" value="KAJ5214774.1"/>
    <property type="molecule type" value="Genomic_DNA"/>
</dbReference>
<comment type="caution">
    <text evidence="1">The sequence shown here is derived from an EMBL/GenBank/DDBJ whole genome shotgun (WGS) entry which is preliminary data.</text>
</comment>
<evidence type="ECO:0000313" key="2">
    <source>
        <dbReference type="Proteomes" id="UP001150942"/>
    </source>
</evidence>
<dbReference type="AlphaFoldDB" id="A0A9W9TA13"/>
<protein>
    <submittedName>
        <fullName evidence="1">Uncharacterized protein</fullName>
    </submittedName>
</protein>
<accession>A0A9W9TA13</accession>
<organism evidence="1 2">
    <name type="scientific">Penicillium cf. viridicatum</name>
    <dbReference type="NCBI Taxonomy" id="2972119"/>
    <lineage>
        <taxon>Eukaryota</taxon>
        <taxon>Fungi</taxon>
        <taxon>Dikarya</taxon>
        <taxon>Ascomycota</taxon>
        <taxon>Pezizomycotina</taxon>
        <taxon>Eurotiomycetes</taxon>
        <taxon>Eurotiomycetidae</taxon>
        <taxon>Eurotiales</taxon>
        <taxon>Aspergillaceae</taxon>
        <taxon>Penicillium</taxon>
    </lineage>
</organism>